<protein>
    <recommendedName>
        <fullName evidence="3">VIT domain-containing protein</fullName>
    </recommendedName>
</protein>
<dbReference type="PANTHER" id="PTHR48125:SF12">
    <property type="entry name" value="AT HOOK TRANSCRIPTION FACTOR FAMILY-RELATED"/>
    <property type="match status" value="1"/>
</dbReference>
<proteinExistence type="predicted"/>
<reference evidence="4 5" key="1">
    <citation type="submission" date="2017-07" db="EMBL/GenBank/DDBJ databases">
        <title>Complete Genome Sequence of the cosmetic ferment Vitreoscilla filiformis (ATCC15551).</title>
        <authorList>
            <person name="Contreras S."/>
            <person name="Sagory-Zalkind P."/>
            <person name="Blanquart H."/>
            <person name="Iltis A."/>
            <person name="Morand S.C."/>
        </authorList>
    </citation>
    <scope>NUCLEOTIDE SEQUENCE [LARGE SCALE GENOMIC DNA]</scope>
    <source>
        <strain evidence="4 5">ATCC 15551</strain>
    </source>
</reference>
<evidence type="ECO:0000259" key="3">
    <source>
        <dbReference type="PROSITE" id="PS51468"/>
    </source>
</evidence>
<dbReference type="Gene3D" id="1.25.40.10">
    <property type="entry name" value="Tetratricopeptide repeat domain"/>
    <property type="match status" value="1"/>
</dbReference>
<dbReference type="InterPro" id="IPR019220">
    <property type="entry name" value="DUF2135"/>
</dbReference>
<feature type="domain" description="VIT" evidence="3">
    <location>
        <begin position="54"/>
        <end position="182"/>
    </location>
</feature>
<keyword evidence="5" id="KW-1185">Reference proteome</keyword>
<dbReference type="SUPFAM" id="SSF48452">
    <property type="entry name" value="TPR-like"/>
    <property type="match status" value="1"/>
</dbReference>
<feature type="signal peptide" evidence="2">
    <location>
        <begin position="1"/>
        <end position="30"/>
    </location>
</feature>
<dbReference type="EMBL" id="CP022423">
    <property type="protein sequence ID" value="ASM78923.1"/>
    <property type="molecule type" value="Genomic_DNA"/>
</dbReference>
<sequence length="1017" mass="109767">MRPLRFSRALFRRSALGWAALSCCVANAVAQVGPSTALTPPPRTSPPITVPPPEFGLRVISPPARQPIEIARASLRTEIVGQAARTQVEIVFKNPNAQVLEGELQFPLAEGQSVSGFALDINGEMRPAVPVEKAKGQQVFEDTIRQRVDPALLERTQGNNFKLRIYPLPAHGERRVSIELVETLPVRHGQALYRVPLQWAQHVGQVEMDVRVADVAARQVRLGRGLTAASVRPLAGGGAGAQVVWSGQNVTARQPMELSVAVGRQPYAATQSFDGETFFYAEVPVPEGYHAAPSAAARPVARPQRLGLIWDASGSAARRDLPRELALLDTLFATWAKQGEAPLQVELVVARDVATPPQTFTIHRGDWRALRQALESLAYDGATATQALAPIPGCDVNVLFSDGLPNYGATVATPTSAAASAAVVHAVQSSVSANTAWLRQRTEASGGQLLDLTRTGPTDAAQALTQASGRVTGWQGAGLRDVVIASRRPDAGRVLIAGVLTEAQTTLTLSFETATGQMRQVNVPLRSDARGALAASRWASLMLDAWEADADARRGDILRLGQRFGLATSQTSLIVLDSVADYVRHEIAPPASLRNEYQRLLAQKGAEQKNVEQRHLAQLVERFQARVAWYDKDHRAEAARRAAERARLAAERPQAAQEQAVPIPRPLTMAPPPPPAPAPLPTAAMAAPRPAAPRADAAPGAGTPPALQATTTLAAWQPSEEFSRRMQAADAEQAYAIYLQERPSRSQSTAFFLESAEALFAKKADALALRILSNLAEVAFDQRAVLRILAYRLEQAGRLDLALPILQRVRQLAPNEPQSWRDVGLALAKQGRTQAAIDALWHVVSRPWDGRFRDVDLTTLAELNAVIARAPASPALNLSAIDPRLLKNLPLGLRVVLRWDADNTDMDLHVLEPSGEEAMFAHALTEQGGKMSADVTGGYGPEEYALRHPLPGVYRVRAKFFGHRQQTVANTTTVQAQVSTQFGTPQQQDQLLTLRLNGAGQMVDIGSISVDAPTQKP</sequence>
<dbReference type="AlphaFoldDB" id="A0A221KJB0"/>
<dbReference type="PROSITE" id="PS51468">
    <property type="entry name" value="VIT"/>
    <property type="match status" value="1"/>
</dbReference>
<dbReference type="RefSeq" id="WP_089417786.1">
    <property type="nucleotide sequence ID" value="NZ_CP022423.1"/>
</dbReference>
<feature type="region of interest" description="Disordered" evidence="1">
    <location>
        <begin position="664"/>
        <end position="704"/>
    </location>
</feature>
<dbReference type="Pfam" id="PF09906">
    <property type="entry name" value="DUF2135"/>
    <property type="match status" value="1"/>
</dbReference>
<dbReference type="Pfam" id="PF08487">
    <property type="entry name" value="VIT"/>
    <property type="match status" value="1"/>
</dbReference>
<dbReference type="OrthoDB" id="266279at2"/>
<evidence type="ECO:0000313" key="4">
    <source>
        <dbReference type="EMBL" id="ASM78923.1"/>
    </source>
</evidence>
<feature type="compositionally biased region" description="Pro residues" evidence="1">
    <location>
        <begin position="664"/>
        <end position="680"/>
    </location>
</feature>
<evidence type="ECO:0000256" key="2">
    <source>
        <dbReference type="SAM" id="SignalP"/>
    </source>
</evidence>
<dbReference type="InterPro" id="IPR011990">
    <property type="entry name" value="TPR-like_helical_dom_sf"/>
</dbReference>
<feature type="compositionally biased region" description="Low complexity" evidence="1">
    <location>
        <begin position="681"/>
        <end position="704"/>
    </location>
</feature>
<gene>
    <name evidence="4" type="ORF">VITFI_CDS3146</name>
</gene>
<keyword evidence="2" id="KW-0732">Signal</keyword>
<dbReference type="Proteomes" id="UP000199729">
    <property type="component" value="Chromosome"/>
</dbReference>
<evidence type="ECO:0000256" key="1">
    <source>
        <dbReference type="SAM" id="MobiDB-lite"/>
    </source>
</evidence>
<feature type="chain" id="PRO_5012894685" description="VIT domain-containing protein" evidence="2">
    <location>
        <begin position="31"/>
        <end position="1017"/>
    </location>
</feature>
<evidence type="ECO:0000313" key="5">
    <source>
        <dbReference type="Proteomes" id="UP000199729"/>
    </source>
</evidence>
<dbReference type="InterPro" id="IPR013694">
    <property type="entry name" value="VIT"/>
</dbReference>
<organism evidence="4 5">
    <name type="scientific">Vitreoscilla filiformis</name>
    <dbReference type="NCBI Taxonomy" id="63"/>
    <lineage>
        <taxon>Bacteria</taxon>
        <taxon>Pseudomonadati</taxon>
        <taxon>Pseudomonadota</taxon>
        <taxon>Betaproteobacteria</taxon>
        <taxon>Neisseriales</taxon>
        <taxon>Neisseriaceae</taxon>
        <taxon>Vitreoscilla</taxon>
    </lineage>
</organism>
<dbReference type="KEGG" id="vff:VITFI_CDS3146"/>
<name>A0A221KJB0_VITFI</name>
<accession>A0A221KJB0</accession>
<dbReference type="PANTHER" id="PTHR48125">
    <property type="entry name" value="LP07818P1"/>
    <property type="match status" value="1"/>
</dbReference>